<evidence type="ECO:0000256" key="3">
    <source>
        <dbReference type="ARBA" id="ARBA00022737"/>
    </source>
</evidence>
<keyword evidence="5" id="KW-0804">Transcription</keyword>
<evidence type="ECO:0000256" key="1">
    <source>
        <dbReference type="ARBA" id="ARBA00008075"/>
    </source>
</evidence>
<evidence type="ECO:0000256" key="6">
    <source>
        <dbReference type="PROSITE-ProRule" id="PRU00221"/>
    </source>
</evidence>
<evidence type="ECO:0000256" key="4">
    <source>
        <dbReference type="ARBA" id="ARBA00023015"/>
    </source>
</evidence>
<evidence type="ECO:0000256" key="7">
    <source>
        <dbReference type="SAM" id="MobiDB-lite"/>
    </source>
</evidence>
<name>A0A8H6WAI2_MYCCL</name>
<comment type="similarity">
    <text evidence="1">Belongs to the WD repeat ESC family.</text>
</comment>
<dbReference type="Proteomes" id="UP000613580">
    <property type="component" value="Unassembled WGS sequence"/>
</dbReference>
<sequence>MAHLRLSKQIALPKCANTAPAVLQLFPWTSQDDIFALWHGRWGSKQAQWQDLVLNQFAGLVAVGRDGRVDIISPDSPSSPPMSFRVPSNAAAGKTRTHVAWCLRTSYPFDPLVVMTYNRCLFIWDTRKRAVVGFLRGHGGPITSIAVHPISPNIFATTSTDFTTRIYNLDILPDAEKRVNPIFRPWKGPSTAGAAQGFDHPESDGSGIGRLAVLLAGGIYGGHLWDVTGAAFHATLPLIATCGADHYVKIWRCILDKSRTQEDKPIFSAKLATSRILGIKWLSEDLLLVQTGRTYTPSMDSGEWPEETPDSEEPTTTYEKTVPGQLVVFQWLSLRRFFPRGRKPEEVEHVRFISTDWQTSNSHSIIAKMSLKSPREDRQRDEWISNIGQQLCPELGFVYPEAVDVRRIQLVEMPVANLDDDDNEEDHQPKRGRFESIPLLSNADASTLRQRCAEACVVTNQGDMLIVDAQSNVWQLKKLLNT</sequence>
<protein>
    <submittedName>
        <fullName evidence="8">Coatomer beta subunit</fullName>
    </submittedName>
</protein>
<dbReference type="Gene3D" id="2.130.10.10">
    <property type="entry name" value="YVTN repeat-like/Quinoprotein amine dehydrogenase"/>
    <property type="match status" value="1"/>
</dbReference>
<keyword evidence="2 6" id="KW-0853">WD repeat</keyword>
<dbReference type="PANTHER" id="PTHR10253">
    <property type="entry name" value="POLYCOMB PROTEIN"/>
    <property type="match status" value="1"/>
</dbReference>
<dbReference type="InterPro" id="IPR051243">
    <property type="entry name" value="PcG_WD-repeat"/>
</dbReference>
<dbReference type="Pfam" id="PF00400">
    <property type="entry name" value="WD40"/>
    <property type="match status" value="2"/>
</dbReference>
<dbReference type="InterPro" id="IPR015943">
    <property type="entry name" value="WD40/YVTN_repeat-like_dom_sf"/>
</dbReference>
<feature type="region of interest" description="Disordered" evidence="7">
    <location>
        <begin position="297"/>
        <end position="317"/>
    </location>
</feature>
<evidence type="ECO:0000256" key="5">
    <source>
        <dbReference type="ARBA" id="ARBA00023163"/>
    </source>
</evidence>
<evidence type="ECO:0000313" key="8">
    <source>
        <dbReference type="EMBL" id="KAF7310862.1"/>
    </source>
</evidence>
<dbReference type="PROSITE" id="PS50082">
    <property type="entry name" value="WD_REPEATS_2"/>
    <property type="match status" value="1"/>
</dbReference>
<dbReference type="AlphaFoldDB" id="A0A8H6WAI2"/>
<proteinExistence type="inferred from homology"/>
<accession>A0A8H6WAI2</accession>
<reference evidence="8" key="1">
    <citation type="submission" date="2020-05" db="EMBL/GenBank/DDBJ databases">
        <title>Mycena genomes resolve the evolution of fungal bioluminescence.</title>
        <authorList>
            <person name="Tsai I.J."/>
        </authorList>
    </citation>
    <scope>NUCLEOTIDE SEQUENCE</scope>
    <source>
        <strain evidence="8">110903Hualien_Pintung</strain>
    </source>
</reference>
<keyword evidence="9" id="KW-1185">Reference proteome</keyword>
<dbReference type="SUPFAM" id="SSF50978">
    <property type="entry name" value="WD40 repeat-like"/>
    <property type="match status" value="1"/>
</dbReference>
<dbReference type="InterPro" id="IPR036322">
    <property type="entry name" value="WD40_repeat_dom_sf"/>
</dbReference>
<feature type="compositionally biased region" description="Acidic residues" evidence="7">
    <location>
        <begin position="303"/>
        <end position="313"/>
    </location>
</feature>
<keyword evidence="4" id="KW-0805">Transcription regulation</keyword>
<keyword evidence="3" id="KW-0677">Repeat</keyword>
<dbReference type="SMART" id="SM00320">
    <property type="entry name" value="WD40"/>
    <property type="match status" value="2"/>
</dbReference>
<evidence type="ECO:0000256" key="2">
    <source>
        <dbReference type="ARBA" id="ARBA00022574"/>
    </source>
</evidence>
<dbReference type="InterPro" id="IPR001680">
    <property type="entry name" value="WD40_rpt"/>
</dbReference>
<feature type="repeat" description="WD" evidence="6">
    <location>
        <begin position="220"/>
        <end position="251"/>
    </location>
</feature>
<dbReference type="EMBL" id="JACAZE010000007">
    <property type="protein sequence ID" value="KAF7310862.1"/>
    <property type="molecule type" value="Genomic_DNA"/>
</dbReference>
<comment type="caution">
    <text evidence="8">The sequence shown here is derived from an EMBL/GenBank/DDBJ whole genome shotgun (WGS) entry which is preliminary data.</text>
</comment>
<dbReference type="OrthoDB" id="7318948at2759"/>
<gene>
    <name evidence="8" type="ORF">HMN09_00629300</name>
</gene>
<evidence type="ECO:0000313" key="9">
    <source>
        <dbReference type="Proteomes" id="UP000613580"/>
    </source>
</evidence>
<organism evidence="8 9">
    <name type="scientific">Mycena chlorophos</name>
    <name type="common">Agaric fungus</name>
    <name type="synonym">Agaricus chlorophos</name>
    <dbReference type="NCBI Taxonomy" id="658473"/>
    <lineage>
        <taxon>Eukaryota</taxon>
        <taxon>Fungi</taxon>
        <taxon>Dikarya</taxon>
        <taxon>Basidiomycota</taxon>
        <taxon>Agaricomycotina</taxon>
        <taxon>Agaricomycetes</taxon>
        <taxon>Agaricomycetidae</taxon>
        <taxon>Agaricales</taxon>
        <taxon>Marasmiineae</taxon>
        <taxon>Mycenaceae</taxon>
        <taxon>Mycena</taxon>
    </lineage>
</organism>